<name>A0A075I7S0_9ARCH</name>
<dbReference type="Pfam" id="PF01918">
    <property type="entry name" value="Alba"/>
    <property type="match status" value="1"/>
</dbReference>
<dbReference type="InterPro" id="IPR002775">
    <property type="entry name" value="DNA/RNA-bd_Alba-like"/>
</dbReference>
<accession>A0A075I7S0</accession>
<feature type="domain" description="DNA/RNA-binding protein Alba-like" evidence="1">
    <location>
        <begin position="24"/>
        <end position="79"/>
    </location>
</feature>
<dbReference type="SUPFAM" id="SSF82704">
    <property type="entry name" value="AlbA-like"/>
    <property type="match status" value="1"/>
</dbReference>
<dbReference type="GO" id="GO:0003676">
    <property type="term" value="F:nucleic acid binding"/>
    <property type="evidence" value="ECO:0007669"/>
    <property type="project" value="InterPro"/>
</dbReference>
<dbReference type="Gene3D" id="3.30.110.20">
    <property type="entry name" value="Alba-like domain"/>
    <property type="match status" value="1"/>
</dbReference>
<dbReference type="EMBL" id="KF901271">
    <property type="protein sequence ID" value="AIF24736.1"/>
    <property type="molecule type" value="Genomic_DNA"/>
</dbReference>
<organism evidence="2">
    <name type="scientific">uncultured marine thaumarchaeote SAT1000_39_F02</name>
    <dbReference type="NCBI Taxonomy" id="1456407"/>
    <lineage>
        <taxon>Archaea</taxon>
        <taxon>Nitrososphaerota</taxon>
        <taxon>environmental samples</taxon>
    </lineage>
</organism>
<protein>
    <recommendedName>
        <fullName evidence="1">DNA/RNA-binding protein Alba-like domain-containing protein</fullName>
    </recommendedName>
</protein>
<evidence type="ECO:0000313" key="2">
    <source>
        <dbReference type="EMBL" id="AIF24736.1"/>
    </source>
</evidence>
<reference evidence="2" key="1">
    <citation type="journal article" date="2014" name="Genome Biol. Evol.">
        <title>Pangenome evidence for extensive interdomain horizontal transfer affecting lineage core and shell genes in uncultured planktonic thaumarchaeota and euryarchaeota.</title>
        <authorList>
            <person name="Deschamps P."/>
            <person name="Zivanovic Y."/>
            <person name="Moreira D."/>
            <person name="Rodriguez-Valera F."/>
            <person name="Lopez-Garcia P."/>
        </authorList>
    </citation>
    <scope>NUCLEOTIDE SEQUENCE</scope>
</reference>
<dbReference type="AlphaFoldDB" id="A0A075I7S0"/>
<evidence type="ECO:0000259" key="1">
    <source>
        <dbReference type="Pfam" id="PF01918"/>
    </source>
</evidence>
<sequence>MFISITCDAGMIESTIDYRIEKFLITNEPVMELVVDVLQILNKIGKITIKGKGDLCPSAVSVSNIIIQNGGLKTEKISVSSEALDDGRLVSTIEIVITKIHS</sequence>
<proteinExistence type="predicted"/>
<dbReference type="InterPro" id="IPR036882">
    <property type="entry name" value="Alba-like_dom_sf"/>
</dbReference>